<dbReference type="PRINTS" id="PR00038">
    <property type="entry name" value="HTHLUXR"/>
</dbReference>
<evidence type="ECO:0000313" key="7">
    <source>
        <dbReference type="Proteomes" id="UP001576780"/>
    </source>
</evidence>
<dbReference type="PROSITE" id="PS50043">
    <property type="entry name" value="HTH_LUXR_2"/>
    <property type="match status" value="1"/>
</dbReference>
<dbReference type="InterPro" id="IPR039420">
    <property type="entry name" value="WalR-like"/>
</dbReference>
<evidence type="ECO:0000259" key="4">
    <source>
        <dbReference type="PROSITE" id="PS50043"/>
    </source>
</evidence>
<dbReference type="RefSeq" id="WP_413276171.1">
    <property type="nucleotide sequence ID" value="NZ_JBHFNT010000045.1"/>
</dbReference>
<comment type="caution">
    <text evidence="6">The sequence shown here is derived from an EMBL/GenBank/DDBJ whole genome shotgun (WGS) entry which is preliminary data.</text>
</comment>
<keyword evidence="1 3" id="KW-0597">Phosphoprotein</keyword>
<dbReference type="Proteomes" id="UP001576780">
    <property type="component" value="Unassembled WGS sequence"/>
</dbReference>
<gene>
    <name evidence="6" type="ORF">ACE1CA_04210</name>
</gene>
<dbReference type="InterPro" id="IPR011006">
    <property type="entry name" value="CheY-like_superfamily"/>
</dbReference>
<sequence length="209" mass="22829">MNHSEVIQVLIADDHPIVRQGLAALLDREPDMTVVAQAANGCEAVEMFRQHQPNVALIDLRMPQMNGVAAITAICTEFKNAQIVVLTTYDGDEDIYNGLRAGAKSYLLKDTEPEQILAAIRNVANGKKYIPLTVGAKLAQRMENPQLSDRELEVVRLIASAKSNQEISSTLNISESTVKFHVNNILCKLGVNDRTQAAIAALKRGIANL</sequence>
<evidence type="ECO:0000256" key="3">
    <source>
        <dbReference type="PROSITE-ProRule" id="PRU00169"/>
    </source>
</evidence>
<dbReference type="CDD" id="cd06170">
    <property type="entry name" value="LuxR_C_like"/>
    <property type="match status" value="1"/>
</dbReference>
<dbReference type="SUPFAM" id="SSF52172">
    <property type="entry name" value="CheY-like"/>
    <property type="match status" value="1"/>
</dbReference>
<dbReference type="InterPro" id="IPR001789">
    <property type="entry name" value="Sig_transdc_resp-reg_receiver"/>
</dbReference>
<protein>
    <submittedName>
        <fullName evidence="6">Response regulator</fullName>
    </submittedName>
</protein>
<dbReference type="InterPro" id="IPR000792">
    <property type="entry name" value="Tscrpt_reg_LuxR_C"/>
</dbReference>
<dbReference type="PROSITE" id="PS50110">
    <property type="entry name" value="RESPONSE_REGULATORY"/>
    <property type="match status" value="1"/>
</dbReference>
<keyword evidence="2" id="KW-0238">DNA-binding</keyword>
<evidence type="ECO:0000313" key="6">
    <source>
        <dbReference type="EMBL" id="MFB2833717.1"/>
    </source>
</evidence>
<evidence type="ECO:0000256" key="2">
    <source>
        <dbReference type="ARBA" id="ARBA00023125"/>
    </source>
</evidence>
<dbReference type="Pfam" id="PF00072">
    <property type="entry name" value="Response_reg"/>
    <property type="match status" value="1"/>
</dbReference>
<keyword evidence="7" id="KW-1185">Reference proteome</keyword>
<dbReference type="CDD" id="cd17535">
    <property type="entry name" value="REC_NarL-like"/>
    <property type="match status" value="1"/>
</dbReference>
<feature type="domain" description="Response regulatory" evidence="5">
    <location>
        <begin position="8"/>
        <end position="124"/>
    </location>
</feature>
<dbReference type="InterPro" id="IPR016032">
    <property type="entry name" value="Sig_transdc_resp-reg_C-effctor"/>
</dbReference>
<accession>A0ABV4WFS2</accession>
<dbReference type="SUPFAM" id="SSF46894">
    <property type="entry name" value="C-terminal effector domain of the bipartite response regulators"/>
    <property type="match status" value="1"/>
</dbReference>
<dbReference type="InterPro" id="IPR058245">
    <property type="entry name" value="NreC/VraR/RcsB-like_REC"/>
</dbReference>
<evidence type="ECO:0000256" key="1">
    <source>
        <dbReference type="ARBA" id="ARBA00022553"/>
    </source>
</evidence>
<reference evidence="6 7" key="1">
    <citation type="submission" date="2024-09" db="EMBL/GenBank/DDBJ databases">
        <title>Floridaenema gen nov. (Aerosakkonemataceae, Aerosakkonematales ord. nov., Cyanobacteria) from benthic tropical and subtropical fresh waters, with the description of four new species.</title>
        <authorList>
            <person name="Moretto J.A."/>
            <person name="Berthold D.E."/>
            <person name="Lefler F.W."/>
            <person name="Huang I.-S."/>
            <person name="Laughinghouse H. IV."/>
        </authorList>
    </citation>
    <scope>NUCLEOTIDE SEQUENCE [LARGE SCALE GENOMIC DNA]</scope>
    <source>
        <strain evidence="6 7">BLCC-F167</strain>
    </source>
</reference>
<evidence type="ECO:0000259" key="5">
    <source>
        <dbReference type="PROSITE" id="PS50110"/>
    </source>
</evidence>
<proteinExistence type="predicted"/>
<feature type="domain" description="HTH luxR-type" evidence="4">
    <location>
        <begin position="140"/>
        <end position="205"/>
    </location>
</feature>
<dbReference type="Pfam" id="PF00196">
    <property type="entry name" value="GerE"/>
    <property type="match status" value="1"/>
</dbReference>
<dbReference type="PANTHER" id="PTHR43214:SF43">
    <property type="entry name" value="TWO-COMPONENT RESPONSE REGULATOR"/>
    <property type="match status" value="1"/>
</dbReference>
<dbReference type="SMART" id="SM00448">
    <property type="entry name" value="REC"/>
    <property type="match status" value="1"/>
</dbReference>
<name>A0ABV4WFS2_9CYAN</name>
<dbReference type="SMART" id="SM00421">
    <property type="entry name" value="HTH_LUXR"/>
    <property type="match status" value="1"/>
</dbReference>
<feature type="modified residue" description="4-aspartylphosphate" evidence="3">
    <location>
        <position position="59"/>
    </location>
</feature>
<dbReference type="Gene3D" id="3.40.50.2300">
    <property type="match status" value="1"/>
</dbReference>
<dbReference type="PANTHER" id="PTHR43214">
    <property type="entry name" value="TWO-COMPONENT RESPONSE REGULATOR"/>
    <property type="match status" value="1"/>
</dbReference>
<dbReference type="EMBL" id="JBHFNT010000045">
    <property type="protein sequence ID" value="MFB2833717.1"/>
    <property type="molecule type" value="Genomic_DNA"/>
</dbReference>
<organism evidence="6 7">
    <name type="scientific">Floridaenema evergladense BLCC-F167</name>
    <dbReference type="NCBI Taxonomy" id="3153639"/>
    <lineage>
        <taxon>Bacteria</taxon>
        <taxon>Bacillati</taxon>
        <taxon>Cyanobacteriota</taxon>
        <taxon>Cyanophyceae</taxon>
        <taxon>Oscillatoriophycideae</taxon>
        <taxon>Aerosakkonematales</taxon>
        <taxon>Aerosakkonemataceae</taxon>
        <taxon>Floridanema</taxon>
        <taxon>Floridanema evergladense</taxon>
    </lineage>
</organism>